<dbReference type="PANTHER" id="PTHR46696">
    <property type="entry name" value="P450, PUTATIVE (EUROFUNG)-RELATED"/>
    <property type="match status" value="1"/>
</dbReference>
<dbReference type="InterPro" id="IPR001128">
    <property type="entry name" value="Cyt_P450"/>
</dbReference>
<accession>A0A6J6C4T7</accession>
<dbReference type="AlphaFoldDB" id="A0A6J6C4T7"/>
<proteinExistence type="inferred from homology"/>
<evidence type="ECO:0000256" key="1">
    <source>
        <dbReference type="ARBA" id="ARBA00010617"/>
    </source>
</evidence>
<protein>
    <submittedName>
        <fullName evidence="2">Unannotated protein</fullName>
    </submittedName>
</protein>
<name>A0A6J6C4T7_9ZZZZ</name>
<dbReference type="InterPro" id="IPR017972">
    <property type="entry name" value="Cyt_P450_CS"/>
</dbReference>
<dbReference type="PANTHER" id="PTHR46696:SF1">
    <property type="entry name" value="CYTOCHROME P450 YJIB-RELATED"/>
    <property type="match status" value="1"/>
</dbReference>
<dbReference type="Pfam" id="PF00067">
    <property type="entry name" value="p450"/>
    <property type="match status" value="1"/>
</dbReference>
<dbReference type="PROSITE" id="PS00086">
    <property type="entry name" value="CYTOCHROME_P450"/>
    <property type="match status" value="1"/>
</dbReference>
<sequence>MTIGESITLAELELDPYPALARLRADEPVAHVPDLDMWLVTRWDDVVLVHDRPDLFTSATEPSWLNTVLGTNMLGSDGAEHRRLKDALQPSFTPTATGRWVAERLPVICDELIDAFDPAGVDLMTAYAEPIAVRALQDALGWDNASWQEIGEWTRGVCTGLANFANDPELATIAAAANEQSGASIRERVAPNLAHTGLSADEIVNNVRLCMSGGINEPRDGIALAVWALLSHPAAVAACRADESLWRNACEELFRWISPVATSTRQTTTEVEVAGTTIPAGALVAAVISSANRDERRWTDPDRYDLHRREGTHLAFSTGAHVCLGAWLGRSTVRVAVQRLFDRLPDLDLAGSPEAVEIRGFEFRGPVRLDVRPTG</sequence>
<comment type="similarity">
    <text evidence="1">Belongs to the cytochrome P450 family.</text>
</comment>
<dbReference type="GO" id="GO:0020037">
    <property type="term" value="F:heme binding"/>
    <property type="evidence" value="ECO:0007669"/>
    <property type="project" value="InterPro"/>
</dbReference>
<dbReference type="GO" id="GO:0016705">
    <property type="term" value="F:oxidoreductase activity, acting on paired donors, with incorporation or reduction of molecular oxygen"/>
    <property type="evidence" value="ECO:0007669"/>
    <property type="project" value="InterPro"/>
</dbReference>
<dbReference type="SUPFAM" id="SSF48264">
    <property type="entry name" value="Cytochrome P450"/>
    <property type="match status" value="1"/>
</dbReference>
<dbReference type="GO" id="GO:0004497">
    <property type="term" value="F:monooxygenase activity"/>
    <property type="evidence" value="ECO:0007669"/>
    <property type="project" value="InterPro"/>
</dbReference>
<reference evidence="2" key="1">
    <citation type="submission" date="2020-05" db="EMBL/GenBank/DDBJ databases">
        <authorList>
            <person name="Chiriac C."/>
            <person name="Salcher M."/>
            <person name="Ghai R."/>
            <person name="Kavagutti S V."/>
        </authorList>
    </citation>
    <scope>NUCLEOTIDE SEQUENCE</scope>
</reference>
<dbReference type="Gene3D" id="1.10.630.10">
    <property type="entry name" value="Cytochrome P450"/>
    <property type="match status" value="1"/>
</dbReference>
<dbReference type="EMBL" id="CAEZSR010000015">
    <property type="protein sequence ID" value="CAB4546064.1"/>
    <property type="molecule type" value="Genomic_DNA"/>
</dbReference>
<dbReference type="GO" id="GO:0005506">
    <property type="term" value="F:iron ion binding"/>
    <property type="evidence" value="ECO:0007669"/>
    <property type="project" value="InterPro"/>
</dbReference>
<evidence type="ECO:0000313" key="2">
    <source>
        <dbReference type="EMBL" id="CAB4546064.1"/>
    </source>
</evidence>
<organism evidence="2">
    <name type="scientific">freshwater metagenome</name>
    <dbReference type="NCBI Taxonomy" id="449393"/>
    <lineage>
        <taxon>unclassified sequences</taxon>
        <taxon>metagenomes</taxon>
        <taxon>ecological metagenomes</taxon>
    </lineage>
</organism>
<dbReference type="InterPro" id="IPR036396">
    <property type="entry name" value="Cyt_P450_sf"/>
</dbReference>
<gene>
    <name evidence="2" type="ORF">UFOPK1493_00686</name>
</gene>